<dbReference type="Gene3D" id="3.40.50.300">
    <property type="entry name" value="P-loop containing nucleotide triphosphate hydrolases"/>
    <property type="match status" value="1"/>
</dbReference>
<dbReference type="Proteomes" id="UP001497457">
    <property type="component" value="Chromosome 7b"/>
</dbReference>
<sequence length="452" mass="51970">MEDKRLHDLERLLLRVLVIIEEAEGRHITNPAMVYQLNLLRKEMYRGYFTMDNLRSQGIESESHDVSPSFAISKFNPTKRLFFSTISAHRDKDLQQVIDNLNNMVRDAYALAMFLKNYPPLYRQPYSMHLFVGKSMFGRQMEMERIMDFLFEREPLGTGSVQILPIVGPRYVGKSTLVAHICNDARVRNYFSQTIKITGDDINNKLSTLNDGVAIMHKENALGENKKVLAIVELSGDVDEVSWNGLFLSSICQLGRGSRIIITSRSNKVIKLGTTQPIVLNFLPPEAYWYFFKILTFGSTNSSDYPELQSIAMVIARGLNGSFISANVHSGLLRNNNLVAKQWRMHLASLREHIERNASLYNVENAYDVVQKRNRPLCWKLKDDKLSIWYKECSCLAEENVPTITIEDVLFERVKCEGAFDILVWKSHIPPYKFYILRCTVESGLKKDEVIH</sequence>
<organism evidence="2 3">
    <name type="scientific">Urochloa decumbens</name>
    <dbReference type="NCBI Taxonomy" id="240449"/>
    <lineage>
        <taxon>Eukaryota</taxon>
        <taxon>Viridiplantae</taxon>
        <taxon>Streptophyta</taxon>
        <taxon>Embryophyta</taxon>
        <taxon>Tracheophyta</taxon>
        <taxon>Spermatophyta</taxon>
        <taxon>Magnoliopsida</taxon>
        <taxon>Liliopsida</taxon>
        <taxon>Poales</taxon>
        <taxon>Poaceae</taxon>
        <taxon>PACMAD clade</taxon>
        <taxon>Panicoideae</taxon>
        <taxon>Panicodae</taxon>
        <taxon>Paniceae</taxon>
        <taxon>Melinidinae</taxon>
        <taxon>Urochloa</taxon>
    </lineage>
</organism>
<proteinExistence type="predicted"/>
<dbReference type="InterPro" id="IPR027417">
    <property type="entry name" value="P-loop_NTPase"/>
</dbReference>
<name>A0ABC9FLR9_9POAL</name>
<keyword evidence="3" id="KW-1185">Reference proteome</keyword>
<accession>A0ABC9FLR9</accession>
<reference evidence="2 3" key="2">
    <citation type="submission" date="2024-10" db="EMBL/GenBank/DDBJ databases">
        <authorList>
            <person name="Ryan C."/>
        </authorList>
    </citation>
    <scope>NUCLEOTIDE SEQUENCE [LARGE SCALE GENOMIC DNA]</scope>
</reference>
<gene>
    <name evidence="2" type="ORF">URODEC1_LOCUS106896</name>
</gene>
<dbReference type="PANTHER" id="PTHR33377:SF50">
    <property type="entry name" value="NB-ARC DOMAIN-CONTAINING PROTEIN"/>
    <property type="match status" value="1"/>
</dbReference>
<protein>
    <recommendedName>
        <fullName evidence="1">NB-ARC domain-containing protein</fullName>
    </recommendedName>
</protein>
<feature type="domain" description="NB-ARC" evidence="1">
    <location>
        <begin position="140"/>
        <end position="297"/>
    </location>
</feature>
<dbReference type="Pfam" id="PF00931">
    <property type="entry name" value="NB-ARC"/>
    <property type="match status" value="1"/>
</dbReference>
<dbReference type="AlphaFoldDB" id="A0ABC9FLR9"/>
<dbReference type="SUPFAM" id="SSF52540">
    <property type="entry name" value="P-loop containing nucleoside triphosphate hydrolases"/>
    <property type="match status" value="1"/>
</dbReference>
<dbReference type="PANTHER" id="PTHR33377">
    <property type="entry name" value="OS10G0134700 PROTEIN-RELATED"/>
    <property type="match status" value="1"/>
</dbReference>
<evidence type="ECO:0000313" key="2">
    <source>
        <dbReference type="EMBL" id="CAL5077965.1"/>
    </source>
</evidence>
<evidence type="ECO:0000313" key="3">
    <source>
        <dbReference type="Proteomes" id="UP001497457"/>
    </source>
</evidence>
<evidence type="ECO:0000259" key="1">
    <source>
        <dbReference type="Pfam" id="PF00931"/>
    </source>
</evidence>
<dbReference type="InterPro" id="IPR002182">
    <property type="entry name" value="NB-ARC"/>
</dbReference>
<dbReference type="EMBL" id="OZ075117">
    <property type="protein sequence ID" value="CAL5077965.1"/>
    <property type="molecule type" value="Genomic_DNA"/>
</dbReference>
<reference evidence="3" key="1">
    <citation type="submission" date="2024-06" db="EMBL/GenBank/DDBJ databases">
        <authorList>
            <person name="Ryan C."/>
        </authorList>
    </citation>
    <scope>NUCLEOTIDE SEQUENCE [LARGE SCALE GENOMIC DNA]</scope>
</reference>